<reference evidence="1" key="1">
    <citation type="submission" date="2018-05" db="EMBL/GenBank/DDBJ databases">
        <authorList>
            <person name="Lanie J.A."/>
            <person name="Ng W.-L."/>
            <person name="Kazmierczak K.M."/>
            <person name="Andrzejewski T.M."/>
            <person name="Davidsen T.M."/>
            <person name="Wayne K.J."/>
            <person name="Tettelin H."/>
            <person name="Glass J.I."/>
            <person name="Rusch D."/>
            <person name="Podicherti R."/>
            <person name="Tsui H.-C.T."/>
            <person name="Winkler M.E."/>
        </authorList>
    </citation>
    <scope>NUCLEOTIDE SEQUENCE</scope>
</reference>
<dbReference type="GO" id="GO:0008253">
    <property type="term" value="F:5'-nucleotidase activity"/>
    <property type="evidence" value="ECO:0007669"/>
    <property type="project" value="InterPro"/>
</dbReference>
<protein>
    <submittedName>
        <fullName evidence="1">Uncharacterized protein</fullName>
    </submittedName>
</protein>
<evidence type="ECO:0000313" key="1">
    <source>
        <dbReference type="EMBL" id="SVD21790.1"/>
    </source>
</evidence>
<name>A0A382TI50_9ZZZZ</name>
<dbReference type="Gene3D" id="3.40.50.1000">
    <property type="entry name" value="HAD superfamily/HAD-like"/>
    <property type="match status" value="1"/>
</dbReference>
<sequence>MDGVCVDFLGAAMATQGYDANGYFKRWLGEHPGQLFPEELMGKTPVEFFTHPHLRTAEFWANLIPFSWFEKLYSELDRLGHVIFLTAPISAPGCVQGKHQWLINQFGNDFHEFIFTRHKERLAHANAYLVDDMPFNIDPFVSRNGHGLLFPQIWNAHSGVDDPVAHVIERLEQNLAS</sequence>
<dbReference type="AlphaFoldDB" id="A0A382TI50"/>
<proteinExistence type="predicted"/>
<dbReference type="GO" id="GO:0009264">
    <property type="term" value="P:deoxyribonucleotide catabolic process"/>
    <property type="evidence" value="ECO:0007669"/>
    <property type="project" value="InterPro"/>
</dbReference>
<accession>A0A382TI50</accession>
<dbReference type="InterPro" id="IPR036412">
    <property type="entry name" value="HAD-like_sf"/>
</dbReference>
<organism evidence="1">
    <name type="scientific">marine metagenome</name>
    <dbReference type="NCBI Taxonomy" id="408172"/>
    <lineage>
        <taxon>unclassified sequences</taxon>
        <taxon>metagenomes</taxon>
        <taxon>ecological metagenomes</taxon>
    </lineage>
</organism>
<dbReference type="SUPFAM" id="SSF56784">
    <property type="entry name" value="HAD-like"/>
    <property type="match status" value="1"/>
</dbReference>
<dbReference type="EMBL" id="UINC01136804">
    <property type="protein sequence ID" value="SVD21790.1"/>
    <property type="molecule type" value="Genomic_DNA"/>
</dbReference>
<gene>
    <name evidence="1" type="ORF">METZ01_LOCUS374644</name>
</gene>
<dbReference type="InterPro" id="IPR010708">
    <property type="entry name" value="5'(3')-deoxyribonucleotidase"/>
</dbReference>
<dbReference type="InterPro" id="IPR023214">
    <property type="entry name" value="HAD_sf"/>
</dbReference>
<dbReference type="Pfam" id="PF06941">
    <property type="entry name" value="NT5C"/>
    <property type="match status" value="1"/>
</dbReference>